<name>A0A1H5X1B1_9HYPH</name>
<sequence length="663" mass="69098">MGSVLGSFSRLSIKLPLMFVGAAFVAGGAVGAAAYHVAWGRLNDLTQLGLSAADIAGVVDAAARPMLTLSAAALGAIALVGWFAARSIHRPISAMRDAVGQLAEGEDVAIPGLDRKDEIGDLARALKTIHDSGVEAARIRAALDSCRTNVMVCDGDNRVVYVNNSLLKFFGEAQEDFRAAFPGCSAKDMLGKVMESVQGRAELGRHSPRGGQPIRFALGRRTVSLSLTAVMHADGRQLGTAVEWLELTDELAAATEVAEMVSAAVEGDFSRRVPLAGKPEALSRIADGMNQINTLVEGAIGELSGVIGALAEGDLTHRMTGSYSGGLAELKHNLNGAMEHLGQTVSTIQGTAGNVSRAAMEINAGAGDLATRTEQTAVNLEETAATTEQLAASVKHSATRSREATELANEAMNVAQDGKDVVARAVGAIELIEDSSVRISEIVSVIDAIAFQTNLLALNAAVEAARAGDAGKGFAVVASEVRSLAQRSSQAAKDIKGLIASSNQQVGEGVRFVKSTGEALERIVAAAGKVSATVVEISSSAAEQANGIEDMSRAVAHMDETTQQNSALAEQSATSAHELMNEIATLRTLVTFFRADSPPARAFAPVEPVRLQRPAAASPAEQPRPVPRRAEPRRSEAALAASARPEPRRRAAGGGRADDWAEF</sequence>
<dbReference type="CDD" id="cd11386">
    <property type="entry name" value="MCP_signal"/>
    <property type="match status" value="1"/>
</dbReference>
<evidence type="ECO:0000256" key="6">
    <source>
        <dbReference type="SAM" id="Phobius"/>
    </source>
</evidence>
<keyword evidence="2" id="KW-0488">Methylation</keyword>
<dbReference type="PANTHER" id="PTHR43531:SF14">
    <property type="entry name" value="METHYL-ACCEPTING CHEMOTAXIS PROTEIN I-RELATED"/>
    <property type="match status" value="1"/>
</dbReference>
<evidence type="ECO:0000259" key="8">
    <source>
        <dbReference type="PROSITE" id="PS50112"/>
    </source>
</evidence>
<feature type="domain" description="Methyl-accepting transducer" evidence="7">
    <location>
        <begin position="351"/>
        <end position="580"/>
    </location>
</feature>
<feature type="domain" description="HAMP" evidence="9">
    <location>
        <begin position="294"/>
        <end position="346"/>
    </location>
</feature>
<keyword evidence="11" id="KW-1185">Reference proteome</keyword>
<evidence type="ECO:0000313" key="10">
    <source>
        <dbReference type="EMBL" id="SEG05689.1"/>
    </source>
</evidence>
<dbReference type="SUPFAM" id="SSF158472">
    <property type="entry name" value="HAMP domain-like"/>
    <property type="match status" value="1"/>
</dbReference>
<dbReference type="InterPro" id="IPR051310">
    <property type="entry name" value="MCP_chemotaxis"/>
</dbReference>
<feature type="domain" description="HAMP" evidence="9">
    <location>
        <begin position="86"/>
        <end position="138"/>
    </location>
</feature>
<feature type="region of interest" description="Disordered" evidence="5">
    <location>
        <begin position="613"/>
        <end position="663"/>
    </location>
</feature>
<evidence type="ECO:0000313" key="11">
    <source>
        <dbReference type="Proteomes" id="UP000236743"/>
    </source>
</evidence>
<evidence type="ECO:0000259" key="9">
    <source>
        <dbReference type="PROSITE" id="PS50885"/>
    </source>
</evidence>
<gene>
    <name evidence="10" type="ORF">SAMN04488115_10357</name>
</gene>
<evidence type="ECO:0000256" key="3">
    <source>
        <dbReference type="ARBA" id="ARBA00029447"/>
    </source>
</evidence>
<dbReference type="PROSITE" id="PS50885">
    <property type="entry name" value="HAMP"/>
    <property type="match status" value="2"/>
</dbReference>
<comment type="subcellular location">
    <subcellularLocation>
        <location evidence="1">Membrane</location>
    </subcellularLocation>
</comment>
<evidence type="ECO:0000256" key="1">
    <source>
        <dbReference type="ARBA" id="ARBA00004370"/>
    </source>
</evidence>
<evidence type="ECO:0000256" key="4">
    <source>
        <dbReference type="PROSITE-ProRule" id="PRU00284"/>
    </source>
</evidence>
<feature type="transmembrane region" description="Helical" evidence="6">
    <location>
        <begin position="66"/>
        <end position="85"/>
    </location>
</feature>
<keyword evidence="4" id="KW-0807">Transducer</keyword>
<evidence type="ECO:0000256" key="2">
    <source>
        <dbReference type="ARBA" id="ARBA00022481"/>
    </source>
</evidence>
<dbReference type="Gene3D" id="1.10.287.950">
    <property type="entry name" value="Methyl-accepting chemotaxis protein"/>
    <property type="match status" value="1"/>
</dbReference>
<dbReference type="Pfam" id="PF13188">
    <property type="entry name" value="PAS_8"/>
    <property type="match status" value="1"/>
</dbReference>
<dbReference type="GO" id="GO:0007165">
    <property type="term" value="P:signal transduction"/>
    <property type="evidence" value="ECO:0007669"/>
    <property type="project" value="UniProtKB-KW"/>
</dbReference>
<dbReference type="SMART" id="SM00304">
    <property type="entry name" value="HAMP"/>
    <property type="match status" value="2"/>
</dbReference>
<dbReference type="AlphaFoldDB" id="A0A1H5X1B1"/>
<dbReference type="Pfam" id="PF00015">
    <property type="entry name" value="MCPsignal"/>
    <property type="match status" value="1"/>
</dbReference>
<organism evidence="10 11">
    <name type="scientific">Bosea lathyri</name>
    <dbReference type="NCBI Taxonomy" id="1036778"/>
    <lineage>
        <taxon>Bacteria</taxon>
        <taxon>Pseudomonadati</taxon>
        <taxon>Pseudomonadota</taxon>
        <taxon>Alphaproteobacteria</taxon>
        <taxon>Hyphomicrobiales</taxon>
        <taxon>Boseaceae</taxon>
        <taxon>Bosea</taxon>
    </lineage>
</organism>
<evidence type="ECO:0000259" key="7">
    <source>
        <dbReference type="PROSITE" id="PS50111"/>
    </source>
</evidence>
<dbReference type="InterPro" id="IPR035965">
    <property type="entry name" value="PAS-like_dom_sf"/>
</dbReference>
<protein>
    <submittedName>
        <fullName evidence="10">Methyl-accepting chemotaxis protein</fullName>
    </submittedName>
</protein>
<keyword evidence="6" id="KW-0472">Membrane</keyword>
<dbReference type="CDD" id="cd06225">
    <property type="entry name" value="HAMP"/>
    <property type="match status" value="1"/>
</dbReference>
<feature type="domain" description="PAS" evidence="8">
    <location>
        <begin position="135"/>
        <end position="177"/>
    </location>
</feature>
<dbReference type="PRINTS" id="PR00260">
    <property type="entry name" value="CHEMTRNSDUCR"/>
</dbReference>
<feature type="transmembrane region" description="Helical" evidence="6">
    <location>
        <begin position="15"/>
        <end position="38"/>
    </location>
</feature>
<dbReference type="InterPro" id="IPR004090">
    <property type="entry name" value="Chemotax_Me-accpt_rcpt"/>
</dbReference>
<reference evidence="10 11" key="1">
    <citation type="submission" date="2016-10" db="EMBL/GenBank/DDBJ databases">
        <authorList>
            <person name="de Groot N.N."/>
        </authorList>
    </citation>
    <scope>NUCLEOTIDE SEQUENCE [LARGE SCALE GENOMIC DNA]</scope>
    <source>
        <strain evidence="10 11">DSM 26656</strain>
    </source>
</reference>
<dbReference type="Pfam" id="PF00672">
    <property type="entry name" value="HAMP"/>
    <property type="match status" value="1"/>
</dbReference>
<dbReference type="Proteomes" id="UP000236743">
    <property type="component" value="Unassembled WGS sequence"/>
</dbReference>
<dbReference type="SUPFAM" id="SSF58104">
    <property type="entry name" value="Methyl-accepting chemotaxis protein (MCP) signaling domain"/>
    <property type="match status" value="1"/>
</dbReference>
<dbReference type="Gene3D" id="6.10.340.10">
    <property type="match status" value="1"/>
</dbReference>
<evidence type="ECO:0000256" key="5">
    <source>
        <dbReference type="SAM" id="MobiDB-lite"/>
    </source>
</evidence>
<dbReference type="EMBL" id="FNUY01000003">
    <property type="protein sequence ID" value="SEG05689.1"/>
    <property type="molecule type" value="Genomic_DNA"/>
</dbReference>
<dbReference type="InterPro" id="IPR003660">
    <property type="entry name" value="HAMP_dom"/>
</dbReference>
<dbReference type="InterPro" id="IPR000014">
    <property type="entry name" value="PAS"/>
</dbReference>
<dbReference type="GO" id="GO:0004888">
    <property type="term" value="F:transmembrane signaling receptor activity"/>
    <property type="evidence" value="ECO:0007669"/>
    <property type="project" value="InterPro"/>
</dbReference>
<dbReference type="PROSITE" id="PS50112">
    <property type="entry name" value="PAS"/>
    <property type="match status" value="1"/>
</dbReference>
<proteinExistence type="inferred from homology"/>
<dbReference type="PANTHER" id="PTHR43531">
    <property type="entry name" value="PROTEIN ICFG"/>
    <property type="match status" value="1"/>
</dbReference>
<accession>A0A1H5X1B1</accession>
<dbReference type="SMART" id="SM00283">
    <property type="entry name" value="MA"/>
    <property type="match status" value="1"/>
</dbReference>
<dbReference type="FunFam" id="1.10.287.950:FF:000001">
    <property type="entry name" value="Methyl-accepting chemotaxis sensory transducer"/>
    <property type="match status" value="1"/>
</dbReference>
<dbReference type="Gene3D" id="3.30.450.20">
    <property type="entry name" value="PAS domain"/>
    <property type="match status" value="1"/>
</dbReference>
<dbReference type="Pfam" id="PF18947">
    <property type="entry name" value="HAMP_2"/>
    <property type="match status" value="1"/>
</dbReference>
<dbReference type="GO" id="GO:0005886">
    <property type="term" value="C:plasma membrane"/>
    <property type="evidence" value="ECO:0007669"/>
    <property type="project" value="TreeGrafter"/>
</dbReference>
<dbReference type="PROSITE" id="PS50111">
    <property type="entry name" value="CHEMOTAXIS_TRANSDUC_2"/>
    <property type="match status" value="1"/>
</dbReference>
<dbReference type="SUPFAM" id="SSF55785">
    <property type="entry name" value="PYP-like sensor domain (PAS domain)"/>
    <property type="match status" value="1"/>
</dbReference>
<dbReference type="InterPro" id="IPR004089">
    <property type="entry name" value="MCPsignal_dom"/>
</dbReference>
<dbReference type="GO" id="GO:0006935">
    <property type="term" value="P:chemotaxis"/>
    <property type="evidence" value="ECO:0007669"/>
    <property type="project" value="InterPro"/>
</dbReference>
<comment type="similarity">
    <text evidence="3">Belongs to the methyl-accepting chemotaxis (MCP) protein family.</text>
</comment>
<keyword evidence="6" id="KW-0812">Transmembrane</keyword>
<keyword evidence="6" id="KW-1133">Transmembrane helix</keyword>